<dbReference type="Proteomes" id="UP001382727">
    <property type="component" value="Chromosome"/>
</dbReference>
<evidence type="ECO:0000313" key="4">
    <source>
        <dbReference type="Proteomes" id="UP001382727"/>
    </source>
</evidence>
<gene>
    <name evidence="3" type="ORF">V1351_02665</name>
</gene>
<evidence type="ECO:0000259" key="2">
    <source>
        <dbReference type="Pfam" id="PF18970"/>
    </source>
</evidence>
<keyword evidence="4" id="KW-1185">Reference proteome</keyword>
<evidence type="ECO:0000313" key="3">
    <source>
        <dbReference type="EMBL" id="WXB76981.1"/>
    </source>
</evidence>
<protein>
    <submittedName>
        <fullName evidence="3">DUF5709 domain-containing protein</fullName>
    </submittedName>
</protein>
<feature type="region of interest" description="Disordered" evidence="1">
    <location>
        <begin position="1"/>
        <end position="173"/>
    </location>
</feature>
<proteinExistence type="predicted"/>
<reference evidence="3 4" key="1">
    <citation type="submission" date="2024-02" db="EMBL/GenBank/DDBJ databases">
        <title>Janibacter sp. nov., isolated from gut of marine sandworm.</title>
        <authorList>
            <person name="Kim B."/>
            <person name="Jun M.O."/>
            <person name="Shin N.-R."/>
        </authorList>
    </citation>
    <scope>NUCLEOTIDE SEQUENCE [LARGE SCALE GENOMIC DNA]</scope>
    <source>
        <strain evidence="3 4">A1S7</strain>
    </source>
</reference>
<evidence type="ECO:0000256" key="1">
    <source>
        <dbReference type="SAM" id="MobiDB-lite"/>
    </source>
</evidence>
<accession>A0ABZ2MIT5</accession>
<dbReference type="RefSeq" id="WP_338750461.1">
    <property type="nucleotide sequence ID" value="NZ_CP144913.1"/>
</dbReference>
<organism evidence="3 4">
    <name type="scientific">Janibacter alittae</name>
    <dbReference type="NCBI Taxonomy" id="3115209"/>
    <lineage>
        <taxon>Bacteria</taxon>
        <taxon>Bacillati</taxon>
        <taxon>Actinomycetota</taxon>
        <taxon>Actinomycetes</taxon>
        <taxon>Micrococcales</taxon>
        <taxon>Intrasporangiaceae</taxon>
        <taxon>Janibacter</taxon>
    </lineage>
</organism>
<feature type="domain" description="DUF5709" evidence="2">
    <location>
        <begin position="117"/>
        <end position="165"/>
    </location>
</feature>
<dbReference type="InterPro" id="IPR043763">
    <property type="entry name" value="DUF5709"/>
</dbReference>
<dbReference type="Pfam" id="PF18970">
    <property type="entry name" value="DUF5709"/>
    <property type="match status" value="1"/>
</dbReference>
<name>A0ABZ2MIT5_9MICO</name>
<sequence>MSESENLDTDLTSYSLDDEDQLDPETAMTGSGEQETPDVVDTSYSPPDSPRGSLAHGTTATEQTQDETIDERIKQELPDPNSAAGAPDNESGLDEDRVGGADPDSIPADQDWSGGPEVGGQRSGRLASDDAGVGEDTEKELWAEDVGIDGGAASAEEAAVHLLDEETGDGEQS</sequence>
<dbReference type="EMBL" id="CP144913">
    <property type="protein sequence ID" value="WXB76981.1"/>
    <property type="molecule type" value="Genomic_DNA"/>
</dbReference>